<reference evidence="2" key="1">
    <citation type="submission" date="2008-07" db="EMBL/GenBank/DDBJ databases">
        <title>Annotation of Ajellomyces capsulatus strain H88.</title>
        <authorList>
            <person name="Champion M."/>
            <person name="Cuomo C."/>
            <person name="Ma L.-J."/>
            <person name="Henn M.R."/>
            <person name="Sil A."/>
            <person name="Goldman B."/>
            <person name="Young S.K."/>
            <person name="Kodira C.D."/>
            <person name="Zeng Q."/>
            <person name="Koehrsen M."/>
            <person name="Alvarado L."/>
            <person name="Berlin A."/>
            <person name="Borenstein D."/>
            <person name="Chen Z."/>
            <person name="Engels R."/>
            <person name="Freedman E."/>
            <person name="Gellesch M."/>
            <person name="Goldberg J."/>
            <person name="Griggs A."/>
            <person name="Gujja S."/>
            <person name="Heiman D."/>
            <person name="Hepburn T."/>
            <person name="Howarth C."/>
            <person name="Jen D."/>
            <person name="Larson L."/>
            <person name="Lewis B."/>
            <person name="Mehta T."/>
            <person name="Park D."/>
            <person name="Pearson M."/>
            <person name="Roberts A."/>
            <person name="Saif S."/>
            <person name="Shea T."/>
            <person name="Shenoy N."/>
            <person name="Sisk P."/>
            <person name="Stolte C."/>
            <person name="Sykes S."/>
            <person name="Walk T."/>
            <person name="White J."/>
            <person name="Yandava C."/>
            <person name="Klein B."/>
            <person name="McEwen J.G."/>
            <person name="Puccia R."/>
            <person name="Goldman G.H."/>
            <person name="Felipe M.S."/>
            <person name="Nino-Vega G."/>
            <person name="San-Blas G."/>
            <person name="Taylor J."/>
            <person name="Mendoza L."/>
            <person name="Galagan J."/>
            <person name="Nusbaum C."/>
            <person name="Birren B."/>
        </authorList>
    </citation>
    <scope>NUCLEOTIDE SEQUENCE [LARGE SCALE GENOMIC DNA]</scope>
    <source>
        <strain evidence="2">H88</strain>
    </source>
</reference>
<protein>
    <submittedName>
        <fullName evidence="1">Predicted protein</fullName>
    </submittedName>
</protein>
<proteinExistence type="predicted"/>
<evidence type="ECO:0000313" key="2">
    <source>
        <dbReference type="Proteomes" id="UP000008142"/>
    </source>
</evidence>
<organism evidence="2">
    <name type="scientific">Ajellomyces capsulatus (strain H88)</name>
    <name type="common">Darling's disease fungus</name>
    <name type="synonym">Histoplasma capsulatum</name>
    <dbReference type="NCBI Taxonomy" id="544711"/>
    <lineage>
        <taxon>Eukaryota</taxon>
        <taxon>Fungi</taxon>
        <taxon>Dikarya</taxon>
        <taxon>Ascomycota</taxon>
        <taxon>Pezizomycotina</taxon>
        <taxon>Eurotiomycetes</taxon>
        <taxon>Eurotiomycetidae</taxon>
        <taxon>Onygenales</taxon>
        <taxon>Ajellomycetaceae</taxon>
        <taxon>Histoplasma</taxon>
    </lineage>
</organism>
<dbReference type="EMBL" id="DS990640">
    <property type="protein sequence ID" value="EGC47467.1"/>
    <property type="molecule type" value="Genomic_DNA"/>
</dbReference>
<gene>
    <name evidence="1" type="ORF">HCEG_06682</name>
</gene>
<accession>F0UN00</accession>
<dbReference type="Proteomes" id="UP000008142">
    <property type="component" value="Unassembled WGS sequence"/>
</dbReference>
<dbReference type="HOGENOM" id="CLU_2014621_0_0_1"/>
<dbReference type="OMA" id="AERNAFW"/>
<sequence>MSPERVELDARATAKECVSAAEAPKNLAWHGDLGMSHLWGKTGNRLPVGLGGAVVGMFTHAERNAFWPGLYQACFSSKYVHYFSDEKRTNGSVSQAANLLKTQPGGYWNRMLPAFFKEVTPES</sequence>
<dbReference type="AlphaFoldDB" id="F0UN00"/>
<name>F0UN00_AJEC8</name>
<evidence type="ECO:0000313" key="1">
    <source>
        <dbReference type="EMBL" id="EGC47467.1"/>
    </source>
</evidence>